<keyword evidence="1" id="KW-1185">Reference proteome</keyword>
<reference evidence="2" key="1">
    <citation type="submission" date="2022-11" db="UniProtKB">
        <authorList>
            <consortium name="WormBaseParasite"/>
        </authorList>
    </citation>
    <scope>IDENTIFICATION</scope>
</reference>
<name>A0A914ZGL1_PARUN</name>
<sequence length="82" mass="9023">MIGFNLEDTPKYAGRDGLCCGVHTFDFDFVPFLDQEAVQEVEVGLALGAGVLLENRTKKSAGSRSGERIFELQWVSMPGRKS</sequence>
<dbReference type="WBParaSite" id="PgB02X_g013_t01">
    <property type="protein sequence ID" value="PgB02X_g013_t01"/>
    <property type="gene ID" value="PgB02X_g013"/>
</dbReference>
<accession>A0A914ZGL1</accession>
<dbReference type="Proteomes" id="UP000887569">
    <property type="component" value="Unplaced"/>
</dbReference>
<proteinExistence type="predicted"/>
<dbReference type="AlphaFoldDB" id="A0A914ZGL1"/>
<protein>
    <submittedName>
        <fullName evidence="2">Uncharacterized protein</fullName>
    </submittedName>
</protein>
<evidence type="ECO:0000313" key="1">
    <source>
        <dbReference type="Proteomes" id="UP000887569"/>
    </source>
</evidence>
<evidence type="ECO:0000313" key="2">
    <source>
        <dbReference type="WBParaSite" id="PgB02X_g013_t01"/>
    </source>
</evidence>
<organism evidence="1 2">
    <name type="scientific">Parascaris univalens</name>
    <name type="common">Nematode worm</name>
    <dbReference type="NCBI Taxonomy" id="6257"/>
    <lineage>
        <taxon>Eukaryota</taxon>
        <taxon>Metazoa</taxon>
        <taxon>Ecdysozoa</taxon>
        <taxon>Nematoda</taxon>
        <taxon>Chromadorea</taxon>
        <taxon>Rhabditida</taxon>
        <taxon>Spirurina</taxon>
        <taxon>Ascaridomorpha</taxon>
        <taxon>Ascaridoidea</taxon>
        <taxon>Ascarididae</taxon>
        <taxon>Parascaris</taxon>
    </lineage>
</organism>